<feature type="transmembrane region" description="Helical" evidence="1">
    <location>
        <begin position="6"/>
        <end position="26"/>
    </location>
</feature>
<feature type="transmembrane region" description="Helical" evidence="1">
    <location>
        <begin position="131"/>
        <end position="154"/>
    </location>
</feature>
<evidence type="ECO:0000313" key="2">
    <source>
        <dbReference type="EMBL" id="EDV21856.1"/>
    </source>
</evidence>
<gene>
    <name evidence="2" type="ORF">TRIADDRAFT_59482</name>
</gene>
<dbReference type="EMBL" id="DS985251">
    <property type="protein sequence ID" value="EDV21856.1"/>
    <property type="molecule type" value="Genomic_DNA"/>
</dbReference>
<reference evidence="2 3" key="1">
    <citation type="journal article" date="2008" name="Nature">
        <title>The Trichoplax genome and the nature of placozoans.</title>
        <authorList>
            <person name="Srivastava M."/>
            <person name="Begovic E."/>
            <person name="Chapman J."/>
            <person name="Putnam N.H."/>
            <person name="Hellsten U."/>
            <person name="Kawashima T."/>
            <person name="Kuo A."/>
            <person name="Mitros T."/>
            <person name="Salamov A."/>
            <person name="Carpenter M.L."/>
            <person name="Signorovitch A.Y."/>
            <person name="Moreno M.A."/>
            <person name="Kamm K."/>
            <person name="Grimwood J."/>
            <person name="Schmutz J."/>
            <person name="Shapiro H."/>
            <person name="Grigoriev I.V."/>
            <person name="Buss L.W."/>
            <person name="Schierwater B."/>
            <person name="Dellaporta S.L."/>
            <person name="Rokhsar D.S."/>
        </authorList>
    </citation>
    <scope>NUCLEOTIDE SEQUENCE [LARGE SCALE GENOMIC DNA]</scope>
    <source>
        <strain evidence="2 3">Grell-BS-1999</strain>
    </source>
</reference>
<dbReference type="RefSeq" id="XP_002115493.1">
    <property type="nucleotide sequence ID" value="XM_002115457.1"/>
</dbReference>
<keyword evidence="1" id="KW-0812">Transmembrane</keyword>
<dbReference type="CTD" id="6756811"/>
<dbReference type="KEGG" id="tad:TRIADDRAFT_59482"/>
<keyword evidence="3" id="KW-1185">Reference proteome</keyword>
<organism evidence="2 3">
    <name type="scientific">Trichoplax adhaerens</name>
    <name type="common">Trichoplax reptans</name>
    <dbReference type="NCBI Taxonomy" id="10228"/>
    <lineage>
        <taxon>Eukaryota</taxon>
        <taxon>Metazoa</taxon>
        <taxon>Placozoa</taxon>
        <taxon>Uniplacotomia</taxon>
        <taxon>Trichoplacea</taxon>
        <taxon>Trichoplacidae</taxon>
        <taxon>Trichoplax</taxon>
    </lineage>
</organism>
<name>B3S5U8_TRIAD</name>
<accession>B3S5U8</accession>
<dbReference type="Proteomes" id="UP000009022">
    <property type="component" value="Unassembled WGS sequence"/>
</dbReference>
<keyword evidence="1" id="KW-0472">Membrane</keyword>
<proteinExistence type="predicted"/>
<sequence>MAVHYGYLIMVILLPVISQVITASAMKEDNRLIYQNRCPKDCTCDNYHVRCNSILDFSLSSLPADAKIVIFKENFPCDADVLKLMMLLRLAKARPLRIGLALIDLKQLDFYPKSPFESRGLRLRRATPKNLFMQAIILGTCFSGGLALVILICWRNRMKRKLLDRSEENSTINNTNGENNLQVFPSTPIACVYSDTSDRTQIGNSNAATSTDPLAQPEEFRNYESTSFNPEISKTAYKESEIANEPPPYHLILSSKCKAELVSEWDNKRIKGWKDMRLLAYFVIHLDVVLF</sequence>
<dbReference type="AlphaFoldDB" id="B3S5U8"/>
<keyword evidence="1" id="KW-1133">Transmembrane helix</keyword>
<evidence type="ECO:0000256" key="1">
    <source>
        <dbReference type="SAM" id="Phobius"/>
    </source>
</evidence>
<dbReference type="GeneID" id="6756811"/>
<dbReference type="HOGENOM" id="CLU_957549_0_0_1"/>
<protein>
    <submittedName>
        <fullName evidence="2">Uncharacterized protein</fullName>
    </submittedName>
</protein>
<dbReference type="InParanoid" id="B3S5U8"/>
<evidence type="ECO:0000313" key="3">
    <source>
        <dbReference type="Proteomes" id="UP000009022"/>
    </source>
</evidence>